<evidence type="ECO:0000313" key="12">
    <source>
        <dbReference type="EMBL" id="AEU38984.1"/>
    </source>
</evidence>
<evidence type="ECO:0000256" key="2">
    <source>
        <dbReference type="ARBA" id="ARBA00006053"/>
    </source>
</evidence>
<name>G8NXI9_GRAMM</name>
<dbReference type="PANTHER" id="PTHR32194:SF0">
    <property type="entry name" value="ATP-DEPENDENT PROTEASE SUBUNIT HSLV"/>
    <property type="match status" value="1"/>
</dbReference>
<sequence>MARVKNGRKQVLSASPRNDNQKSKGNSKTKPPQPQNQPNTPTAIYCPVRPMRKNIAKTDRNVHPLDLGEGRRVRSTTVICVRRGDSMVMAADGQVTLGSTVMKHSAKKIRRLYNEKILAGFAGSTADAFSLFTRFEAKLEQYGGNLGRSAVELAKDWRTDKLLRQLQALLIVADTKQMFLLSGDGDVIEPDAVGDGLIATIGSGGSFALAAATALMENTQMTAREIVERSMKIAAEICIYSNQSVTIEELKAAE</sequence>
<evidence type="ECO:0000256" key="4">
    <source>
        <dbReference type="ARBA" id="ARBA00022533"/>
    </source>
</evidence>
<comment type="function">
    <text evidence="10">Protease subunit of a proteasome-like degradation complex believed to be a general protein degrading machinery.</text>
</comment>
<keyword evidence="5 10" id="KW-0645">Protease</keyword>
<feature type="active site" evidence="10">
    <location>
        <position position="76"/>
    </location>
</feature>
<accession>G8NXI9</accession>
<dbReference type="GO" id="GO:0005839">
    <property type="term" value="C:proteasome core complex"/>
    <property type="evidence" value="ECO:0007669"/>
    <property type="project" value="InterPro"/>
</dbReference>
<gene>
    <name evidence="10" type="primary">hslV</name>
    <name evidence="12" type="ordered locus">AciX8_4715</name>
</gene>
<feature type="binding site" evidence="10">
    <location>
        <position position="238"/>
    </location>
    <ligand>
        <name>Na(+)</name>
        <dbReference type="ChEBI" id="CHEBI:29101"/>
    </ligand>
</feature>
<evidence type="ECO:0000256" key="3">
    <source>
        <dbReference type="ARBA" id="ARBA00022490"/>
    </source>
</evidence>
<dbReference type="SUPFAM" id="SSF56235">
    <property type="entry name" value="N-terminal nucleophile aminohydrolases (Ntn hydrolases)"/>
    <property type="match status" value="1"/>
</dbReference>
<dbReference type="CDD" id="cd01913">
    <property type="entry name" value="protease_HslV"/>
    <property type="match status" value="1"/>
</dbReference>
<comment type="activity regulation">
    <text evidence="10">Allosterically activated by HslU binding.</text>
</comment>
<comment type="similarity">
    <text evidence="2 10">Belongs to the peptidase T1B family. HslV subfamily.</text>
</comment>
<feature type="binding site" evidence="10">
    <location>
        <position position="235"/>
    </location>
    <ligand>
        <name>Na(+)</name>
        <dbReference type="ChEBI" id="CHEBI:29101"/>
    </ligand>
</feature>
<dbReference type="InterPro" id="IPR001353">
    <property type="entry name" value="Proteasome_sua/b"/>
</dbReference>
<comment type="subcellular location">
    <subcellularLocation>
        <location evidence="1 10">Cytoplasm</location>
    </subcellularLocation>
</comment>
<reference evidence="12 13" key="1">
    <citation type="submission" date="2011-11" db="EMBL/GenBank/DDBJ databases">
        <title>Complete sequence of Granulicella mallensis MP5ACTX8.</title>
        <authorList>
            <consortium name="US DOE Joint Genome Institute"/>
            <person name="Lucas S."/>
            <person name="Copeland A."/>
            <person name="Lapidus A."/>
            <person name="Cheng J.-F."/>
            <person name="Goodwin L."/>
            <person name="Pitluck S."/>
            <person name="Peters L."/>
            <person name="Lu M."/>
            <person name="Detter J.C."/>
            <person name="Han C."/>
            <person name="Tapia R."/>
            <person name="Land M."/>
            <person name="Hauser L."/>
            <person name="Kyrpides N."/>
            <person name="Ivanova N."/>
            <person name="Mikhailova N."/>
            <person name="Pagani I."/>
            <person name="Rawat S."/>
            <person name="Mannisto M."/>
            <person name="Haggblom M."/>
            <person name="Woyke T."/>
        </authorList>
    </citation>
    <scope>NUCLEOTIDE SEQUENCE [LARGE SCALE GENOMIC DNA]</scope>
    <source>
        <strain evidence="13">ATCC BAA-1857 / DSM 23137 / MP5ACTX8</strain>
    </source>
</reference>
<dbReference type="HAMAP" id="MF_00248">
    <property type="entry name" value="HslV"/>
    <property type="match status" value="1"/>
</dbReference>
<dbReference type="Pfam" id="PF00227">
    <property type="entry name" value="Proteasome"/>
    <property type="match status" value="1"/>
</dbReference>
<dbReference type="PROSITE" id="PS51476">
    <property type="entry name" value="PROTEASOME_BETA_2"/>
    <property type="match status" value="1"/>
</dbReference>
<keyword evidence="6 10" id="KW-0888">Threonine protease</keyword>
<dbReference type="EMBL" id="CP003130">
    <property type="protein sequence ID" value="AEU38984.1"/>
    <property type="molecule type" value="Genomic_DNA"/>
</dbReference>
<comment type="catalytic activity">
    <reaction evidence="10">
        <text>ATP-dependent cleavage of peptide bonds with broad specificity.</text>
        <dbReference type="EC" id="3.4.25.2"/>
    </reaction>
</comment>
<dbReference type="GO" id="GO:0004298">
    <property type="term" value="F:threonine-type endopeptidase activity"/>
    <property type="evidence" value="ECO:0007669"/>
    <property type="project" value="UniProtKB-KW"/>
</dbReference>
<evidence type="ECO:0000256" key="10">
    <source>
        <dbReference type="HAMAP-Rule" id="MF_00248"/>
    </source>
</evidence>
<dbReference type="GO" id="GO:0051603">
    <property type="term" value="P:proteolysis involved in protein catabolic process"/>
    <property type="evidence" value="ECO:0007669"/>
    <property type="project" value="InterPro"/>
</dbReference>
<dbReference type="MEROPS" id="T01.006"/>
<keyword evidence="13" id="KW-1185">Reference proteome</keyword>
<keyword evidence="3 10" id="KW-0963">Cytoplasm</keyword>
<dbReference type="eggNOG" id="COG5405">
    <property type="taxonomic scope" value="Bacteria"/>
</dbReference>
<feature type="compositionally biased region" description="Polar residues" evidence="11">
    <location>
        <begin position="12"/>
        <end position="26"/>
    </location>
</feature>
<proteinExistence type="inferred from homology"/>
<keyword evidence="9 10" id="KW-0915">Sodium</keyword>
<dbReference type="Proteomes" id="UP000007113">
    <property type="component" value="Chromosome"/>
</dbReference>
<evidence type="ECO:0000256" key="8">
    <source>
        <dbReference type="ARBA" id="ARBA00022801"/>
    </source>
</evidence>
<keyword evidence="4 10" id="KW-0021">Allosteric enzyme</keyword>
<dbReference type="InterPro" id="IPR022281">
    <property type="entry name" value="ATP-dep_Prtase_HsIV_su"/>
</dbReference>
<dbReference type="HOGENOM" id="CLU_093872_1_0_0"/>
<dbReference type="NCBIfam" id="NF003964">
    <property type="entry name" value="PRK05456.1"/>
    <property type="match status" value="1"/>
</dbReference>
<feature type="binding site" evidence="10">
    <location>
        <position position="241"/>
    </location>
    <ligand>
        <name>Na(+)</name>
        <dbReference type="ChEBI" id="CHEBI:29101"/>
    </ligand>
</feature>
<feature type="region of interest" description="Disordered" evidence="11">
    <location>
        <begin position="1"/>
        <end position="46"/>
    </location>
</feature>
<dbReference type="PANTHER" id="PTHR32194">
    <property type="entry name" value="METALLOPROTEASE TLDD"/>
    <property type="match status" value="1"/>
</dbReference>
<dbReference type="EC" id="3.4.25.2" evidence="10"/>
<evidence type="ECO:0000256" key="1">
    <source>
        <dbReference type="ARBA" id="ARBA00004496"/>
    </source>
</evidence>
<dbReference type="GO" id="GO:0009376">
    <property type="term" value="C:HslUV protease complex"/>
    <property type="evidence" value="ECO:0007669"/>
    <property type="project" value="UniProtKB-UniRule"/>
</dbReference>
<dbReference type="Gene3D" id="3.60.20.10">
    <property type="entry name" value="Glutamine Phosphoribosylpyrophosphate, subunit 1, domain 1"/>
    <property type="match status" value="1"/>
</dbReference>
<dbReference type="InterPro" id="IPR023333">
    <property type="entry name" value="Proteasome_suB-type"/>
</dbReference>
<dbReference type="KEGG" id="gma:AciX8_4715"/>
<organism evidence="12 13">
    <name type="scientific">Granulicella mallensis (strain ATCC BAA-1857 / DSM 23137 / MP5ACTX8)</name>
    <dbReference type="NCBI Taxonomy" id="682795"/>
    <lineage>
        <taxon>Bacteria</taxon>
        <taxon>Pseudomonadati</taxon>
        <taxon>Acidobacteriota</taxon>
        <taxon>Terriglobia</taxon>
        <taxon>Terriglobales</taxon>
        <taxon>Acidobacteriaceae</taxon>
        <taxon>Granulicella</taxon>
    </lineage>
</organism>
<evidence type="ECO:0000256" key="9">
    <source>
        <dbReference type="ARBA" id="ARBA00023053"/>
    </source>
</evidence>
<dbReference type="STRING" id="682795.AciX8_4715"/>
<keyword evidence="7 10" id="KW-0479">Metal-binding</keyword>
<evidence type="ECO:0000256" key="5">
    <source>
        <dbReference type="ARBA" id="ARBA00022670"/>
    </source>
</evidence>
<evidence type="ECO:0000256" key="6">
    <source>
        <dbReference type="ARBA" id="ARBA00022698"/>
    </source>
</evidence>
<dbReference type="GO" id="GO:0046872">
    <property type="term" value="F:metal ion binding"/>
    <property type="evidence" value="ECO:0007669"/>
    <property type="project" value="UniProtKB-KW"/>
</dbReference>
<evidence type="ECO:0000256" key="7">
    <source>
        <dbReference type="ARBA" id="ARBA00022723"/>
    </source>
</evidence>
<keyword evidence="8 10" id="KW-0378">Hydrolase</keyword>
<evidence type="ECO:0000313" key="13">
    <source>
        <dbReference type="Proteomes" id="UP000007113"/>
    </source>
</evidence>
<protein>
    <recommendedName>
        <fullName evidence="10">ATP-dependent protease subunit HslV</fullName>
        <ecNumber evidence="10">3.4.25.2</ecNumber>
    </recommendedName>
</protein>
<dbReference type="AlphaFoldDB" id="G8NXI9"/>
<evidence type="ECO:0000256" key="11">
    <source>
        <dbReference type="SAM" id="MobiDB-lite"/>
    </source>
</evidence>
<dbReference type="InterPro" id="IPR029055">
    <property type="entry name" value="Ntn_hydrolases_N"/>
</dbReference>
<dbReference type="NCBIfam" id="TIGR03692">
    <property type="entry name" value="ATP_dep_HslV"/>
    <property type="match status" value="1"/>
</dbReference>
<comment type="subunit">
    <text evidence="10">A double ring-shaped homohexamer of HslV is capped on each side by a ring-shaped HslU homohexamer. The assembly of the HslU/HslV complex is dependent on binding of ATP.</text>
</comment>